<name>A0A1H1WUC1_9ACTN</name>
<protein>
    <recommendedName>
        <fullName evidence="3">ApeA N-terminal domain-containing protein</fullName>
    </recommendedName>
</protein>
<organism evidence="1 2">
    <name type="scientific">Friedmanniella luteola</name>
    <dbReference type="NCBI Taxonomy" id="546871"/>
    <lineage>
        <taxon>Bacteria</taxon>
        <taxon>Bacillati</taxon>
        <taxon>Actinomycetota</taxon>
        <taxon>Actinomycetes</taxon>
        <taxon>Propionibacteriales</taxon>
        <taxon>Nocardioidaceae</taxon>
        <taxon>Friedmanniella</taxon>
    </lineage>
</organism>
<proteinExistence type="predicted"/>
<gene>
    <name evidence="1" type="ORF">SAMN04488543_2826</name>
</gene>
<dbReference type="AlphaFoldDB" id="A0A1H1WUC1"/>
<sequence length="448" mass="50983">MSGDILETMAAGMTGRFWWLRNGVPQQPPTNGHIRRNEDGYWVVEVEGWRSMENGTESDDERYPDSMMGVLGKGTVFLSDRRRLTDFSLWSGQRIHVVRSTFETAATGLDVNTVEADGIIEAEILFPNQNPWDRSERPDWRYRDADEPLGRGASLDLPTAEATRLAIGDGVTLTVRPTWWSDRDIEQIRINPALSLKLSAAEPRPTAELVEAFEWMQDLIGHCWGGRVLPVPGASKVNSVQVEPGRFWSQRLFKHHHVQLADLSHPFPAVHLPDLGGPRAFVRWVALCRHFSRATRAVSEGLYVGASAETRLLNAMAAIEYWVKRHEGRPDWAKVWSTGPVNPMHALIRHLKPAFKPWVRDGAPFSQRIWNDYNWLKHNPEFEVDYTLVRRFTWAAETMLLADLLNEVAGTAVPGNRLAAHRWQLRETVQELLRDKSRSAPPSRWTSP</sequence>
<keyword evidence="2" id="KW-1185">Reference proteome</keyword>
<dbReference type="EMBL" id="LT629749">
    <property type="protein sequence ID" value="SDT00642.1"/>
    <property type="molecule type" value="Genomic_DNA"/>
</dbReference>
<evidence type="ECO:0000313" key="2">
    <source>
        <dbReference type="Proteomes" id="UP000199092"/>
    </source>
</evidence>
<evidence type="ECO:0000313" key="1">
    <source>
        <dbReference type="EMBL" id="SDT00642.1"/>
    </source>
</evidence>
<dbReference type="STRING" id="546871.SAMN04488543_2826"/>
<dbReference type="OrthoDB" id="4350620at2"/>
<evidence type="ECO:0008006" key="3">
    <source>
        <dbReference type="Google" id="ProtNLM"/>
    </source>
</evidence>
<dbReference type="RefSeq" id="WP_091413632.1">
    <property type="nucleotide sequence ID" value="NZ_LT629749.1"/>
</dbReference>
<reference evidence="1 2" key="1">
    <citation type="submission" date="2016-10" db="EMBL/GenBank/DDBJ databases">
        <authorList>
            <person name="de Groot N.N."/>
        </authorList>
    </citation>
    <scope>NUCLEOTIDE SEQUENCE [LARGE SCALE GENOMIC DNA]</scope>
    <source>
        <strain evidence="1 2">DSM 21741</strain>
    </source>
</reference>
<accession>A0A1H1WUC1</accession>
<dbReference type="Proteomes" id="UP000199092">
    <property type="component" value="Chromosome I"/>
</dbReference>